<keyword evidence="3" id="KW-1185">Reference proteome</keyword>
<dbReference type="PANTHER" id="PTHR31768">
    <property type="entry name" value="B BOX-TYPE DOMAIN-CONTAINING PROTEIN"/>
    <property type="match status" value="1"/>
</dbReference>
<dbReference type="GO" id="GO:0008270">
    <property type="term" value="F:zinc ion binding"/>
    <property type="evidence" value="ECO:0007669"/>
    <property type="project" value="InterPro"/>
</dbReference>
<evidence type="ECO:0000313" key="3">
    <source>
        <dbReference type="Proteomes" id="UP001344447"/>
    </source>
</evidence>
<dbReference type="Proteomes" id="UP001344447">
    <property type="component" value="Unassembled WGS sequence"/>
</dbReference>
<dbReference type="InterPro" id="IPR040328">
    <property type="entry name" value="DDB_G0279899-like"/>
</dbReference>
<evidence type="ECO:0000313" key="2">
    <source>
        <dbReference type="EMBL" id="KAK5574888.1"/>
    </source>
</evidence>
<protein>
    <recommendedName>
        <fullName evidence="1">B box-type domain-containing protein</fullName>
    </recommendedName>
</protein>
<gene>
    <name evidence="2" type="ORF">RB653_010142</name>
</gene>
<sequence>MNKTDQQNLFCFTHSTYSITFICTTCHFVPVCNKCVVFKGIHFGHEIIEIEDESVEPILKEMNEKTIPRLDELIKNYENLLNKNDQKYDDIEKKHKSNLQLVSNEIGKLHTILQTIENNLSQQLITNLDENNDICMVFKMKVHEELKVISKVVALKNEYNFIDESNNKHIQIIKDSYQSKNILTNHFSYPPEYSNSVVSISSESIDSVKDLFNKMVTIDKVNQKKDQELQHQQEKQHGNSTPKEETKIKWNKFSFGMRKNTISLGIGQGEQSQPRVILKAVKRGSIPSAVEKIYFCDGFGQRIAKGIIPKSVKEVFLFDIVHASEKGSIPNTVSLFGCSPSFEHFIENHSTNAINDLVYAPEKGSIPNTVSFVEKKTYSHQQMQSTTLFMLQKNCCSPSFKITQQM</sequence>
<dbReference type="Gene3D" id="3.30.160.60">
    <property type="entry name" value="Classic Zinc Finger"/>
    <property type="match status" value="1"/>
</dbReference>
<dbReference type="InterPro" id="IPR008615">
    <property type="entry name" value="FNIP"/>
</dbReference>
<dbReference type="Pfam" id="PF00643">
    <property type="entry name" value="zf-B_box"/>
    <property type="match status" value="1"/>
</dbReference>
<dbReference type="AlphaFoldDB" id="A0AAN7TTA9"/>
<dbReference type="Pfam" id="PF05725">
    <property type="entry name" value="FNIP"/>
    <property type="match status" value="1"/>
</dbReference>
<proteinExistence type="predicted"/>
<comment type="caution">
    <text evidence="2">The sequence shown here is derived from an EMBL/GenBank/DDBJ whole genome shotgun (WGS) entry which is preliminary data.</text>
</comment>
<organism evidence="2 3">
    <name type="scientific">Dictyostelium firmibasis</name>
    <dbReference type="NCBI Taxonomy" id="79012"/>
    <lineage>
        <taxon>Eukaryota</taxon>
        <taxon>Amoebozoa</taxon>
        <taxon>Evosea</taxon>
        <taxon>Eumycetozoa</taxon>
        <taxon>Dictyostelia</taxon>
        <taxon>Dictyosteliales</taxon>
        <taxon>Dictyosteliaceae</taxon>
        <taxon>Dictyostelium</taxon>
    </lineage>
</organism>
<evidence type="ECO:0000259" key="1">
    <source>
        <dbReference type="Pfam" id="PF00643"/>
    </source>
</evidence>
<dbReference type="InterPro" id="IPR000315">
    <property type="entry name" value="Znf_B-box"/>
</dbReference>
<feature type="domain" description="B box-type" evidence="1">
    <location>
        <begin position="7"/>
        <end position="50"/>
    </location>
</feature>
<dbReference type="EMBL" id="JAVFKY010000006">
    <property type="protein sequence ID" value="KAK5574888.1"/>
    <property type="molecule type" value="Genomic_DNA"/>
</dbReference>
<name>A0AAN7TTA9_9MYCE</name>
<dbReference type="PANTHER" id="PTHR31768:SF3">
    <property type="entry name" value="B BOX-TYPE DOMAIN-CONTAINING PROTEIN-RELATED"/>
    <property type="match status" value="1"/>
</dbReference>
<accession>A0AAN7TTA9</accession>
<dbReference type="SUPFAM" id="SSF57845">
    <property type="entry name" value="B-box zinc-binding domain"/>
    <property type="match status" value="1"/>
</dbReference>
<reference evidence="2 3" key="1">
    <citation type="submission" date="2023-11" db="EMBL/GenBank/DDBJ databases">
        <title>Dfirmibasis_genome.</title>
        <authorList>
            <person name="Edelbroek B."/>
            <person name="Kjellin J."/>
            <person name="Jerlstrom-Hultqvist J."/>
            <person name="Soderbom F."/>
        </authorList>
    </citation>
    <scope>NUCLEOTIDE SEQUENCE [LARGE SCALE GENOMIC DNA]</scope>
    <source>
        <strain evidence="2 3">TNS-C-14</strain>
    </source>
</reference>